<sequence>MTWQYGKHFQRAQSFINWLQGKQTAHITEVHVHHTFKPSHQNFNGRNHLALQNGMRRYHLNKGWRDIAQHITIFPDGHIVTGRNINVPPASATGWNDSDQDNRHPFMFEMIGNFDMGFDRLEGKQLETAIHITKYFYNKKAGIRFHNQLLINGKSPKSCPGTSIGYQWFVGLVKGFTPTIPNTTIPNYSSPKKPLMQFLKLTNPYTKNDSVKAVQQRLGVRVDGVYGPITAKAVIQFQNAFGIVVDGVVGPQTLKVLNQPPYRGIMRRGSRGQLVKVIQLKIGRLVVDGIYGLKTEARVEQFQRKHKLAIDGVIGKNTWNQIFLN</sequence>
<protein>
    <submittedName>
        <fullName evidence="2">N-acetylmuramoyl-L-alanine amidase</fullName>
    </submittedName>
</protein>
<proteinExistence type="predicted"/>
<dbReference type="GO" id="GO:0008745">
    <property type="term" value="F:N-acetylmuramoyl-L-alanine amidase activity"/>
    <property type="evidence" value="ECO:0007669"/>
    <property type="project" value="InterPro"/>
</dbReference>
<dbReference type="Gene3D" id="3.40.80.10">
    <property type="entry name" value="Peptidoglycan recognition protein-like"/>
    <property type="match status" value="1"/>
</dbReference>
<evidence type="ECO:0000313" key="2">
    <source>
        <dbReference type="EMBL" id="MBD1373267.1"/>
    </source>
</evidence>
<organism evidence="2 3">
    <name type="scientific">Polycladospora coralii</name>
    <dbReference type="NCBI Taxonomy" id="2771432"/>
    <lineage>
        <taxon>Bacteria</taxon>
        <taxon>Bacillati</taxon>
        <taxon>Bacillota</taxon>
        <taxon>Bacilli</taxon>
        <taxon>Bacillales</taxon>
        <taxon>Thermoactinomycetaceae</taxon>
        <taxon>Polycladospora</taxon>
    </lineage>
</organism>
<dbReference type="InterPro" id="IPR002502">
    <property type="entry name" value="Amidase_domain"/>
</dbReference>
<dbReference type="AlphaFoldDB" id="A0A926NB23"/>
<dbReference type="CDD" id="cd06583">
    <property type="entry name" value="PGRP"/>
    <property type="match status" value="1"/>
</dbReference>
<reference evidence="2" key="1">
    <citation type="submission" date="2020-09" db="EMBL/GenBank/DDBJ databases">
        <title>A novel bacterium of genus Hazenella, isolated from South China Sea.</title>
        <authorList>
            <person name="Huang H."/>
            <person name="Mo K."/>
            <person name="Hu Y."/>
        </authorList>
    </citation>
    <scope>NUCLEOTIDE SEQUENCE</scope>
    <source>
        <strain evidence="2">IB182357</strain>
    </source>
</reference>
<evidence type="ECO:0000259" key="1">
    <source>
        <dbReference type="Pfam" id="PF01471"/>
    </source>
</evidence>
<comment type="caution">
    <text evidence="2">The sequence shown here is derived from an EMBL/GenBank/DDBJ whole genome shotgun (WGS) entry which is preliminary data.</text>
</comment>
<dbReference type="Proteomes" id="UP000661691">
    <property type="component" value="Unassembled WGS sequence"/>
</dbReference>
<dbReference type="GO" id="GO:0009253">
    <property type="term" value="P:peptidoglycan catabolic process"/>
    <property type="evidence" value="ECO:0007669"/>
    <property type="project" value="InterPro"/>
</dbReference>
<dbReference type="InterPro" id="IPR036505">
    <property type="entry name" value="Amidase/PGRP_sf"/>
</dbReference>
<feature type="domain" description="Peptidoglycan binding-like" evidence="1">
    <location>
        <begin position="286"/>
        <end position="321"/>
    </location>
</feature>
<dbReference type="RefSeq" id="WP_191142406.1">
    <property type="nucleotide sequence ID" value="NZ_JACXAH010000021.1"/>
</dbReference>
<dbReference type="InterPro" id="IPR002477">
    <property type="entry name" value="Peptidoglycan-bd-like"/>
</dbReference>
<dbReference type="Gene3D" id="1.10.101.10">
    <property type="entry name" value="PGBD-like superfamily/PGBD"/>
    <property type="match status" value="2"/>
</dbReference>
<keyword evidence="3" id="KW-1185">Reference proteome</keyword>
<dbReference type="InterPro" id="IPR036365">
    <property type="entry name" value="PGBD-like_sf"/>
</dbReference>
<gene>
    <name evidence="2" type="ORF">IC620_13000</name>
</gene>
<feature type="domain" description="Peptidoglycan binding-like" evidence="1">
    <location>
        <begin position="220"/>
        <end position="257"/>
    </location>
</feature>
<accession>A0A926NB23</accession>
<dbReference type="Pfam" id="PF01471">
    <property type="entry name" value="PG_binding_1"/>
    <property type="match status" value="2"/>
</dbReference>
<dbReference type="EMBL" id="JACXAH010000021">
    <property type="protein sequence ID" value="MBD1373267.1"/>
    <property type="molecule type" value="Genomic_DNA"/>
</dbReference>
<dbReference type="SUPFAM" id="SSF47090">
    <property type="entry name" value="PGBD-like"/>
    <property type="match status" value="2"/>
</dbReference>
<evidence type="ECO:0000313" key="3">
    <source>
        <dbReference type="Proteomes" id="UP000661691"/>
    </source>
</evidence>
<dbReference type="InterPro" id="IPR036366">
    <property type="entry name" value="PGBDSf"/>
</dbReference>
<dbReference type="SUPFAM" id="SSF55846">
    <property type="entry name" value="N-acetylmuramoyl-L-alanine amidase-like"/>
    <property type="match status" value="1"/>
</dbReference>
<name>A0A926NB23_9BACL</name>